<evidence type="ECO:0000256" key="3">
    <source>
        <dbReference type="ARBA" id="ARBA00022884"/>
    </source>
</evidence>
<evidence type="ECO:0000313" key="8">
    <source>
        <dbReference type="Proteomes" id="UP000005387"/>
    </source>
</evidence>
<keyword evidence="8" id="KW-1185">Reference proteome</keyword>
<dbReference type="GO" id="GO:0000049">
    <property type="term" value="F:tRNA binding"/>
    <property type="evidence" value="ECO:0007669"/>
    <property type="project" value="UniProtKB-UniRule"/>
</dbReference>
<keyword evidence="2 5" id="KW-0699">rRNA-binding</keyword>
<feature type="coiled-coil region" evidence="5">
    <location>
        <begin position="385"/>
        <end position="419"/>
    </location>
</feature>
<dbReference type="GO" id="GO:0043023">
    <property type="term" value="F:ribosomal large subunit binding"/>
    <property type="evidence" value="ECO:0007669"/>
    <property type="project" value="UniProtKB-UniRule"/>
</dbReference>
<evidence type="ECO:0000256" key="4">
    <source>
        <dbReference type="ARBA" id="ARBA00022917"/>
    </source>
</evidence>
<dbReference type="eggNOG" id="COG1293">
    <property type="taxonomic scope" value="Bacteria"/>
</dbReference>
<sequence>MALDGIVIRAVVHELQSCVGGRIHKIHQPNPHDLVLQIRGGANPGKLLLSANPTYPRAHWTEGTYVNPLEAPMFCMLMRKYCEGAVIEAISQPGRERVLHIDVRQRDELGDLSYKRIIVELMGRHSNIILQDPATGTIHDGIHHVTPALSSYRIVMPGAPYTPPPEQHKADPIEVHSKDAFTSAYLAAESASSPDKRLVQAFSGLSPLLAGEIVHRAGLNVVDADDSEATVDALWRAFDGMMAPLRTHGYTSEIVTTEQGKSYFSVVPLTRFDGERQSFDSISRCLEAYYGEKAGRDAVKQRAADLLKFVQNEIAKNKTKLDKLHETVEDAKGADQYRVLGELLTTYMHAAGKGDRSIEVINYYEETQPTIRIELDPLLTPSENAQRYFRKYNKQKNSLQTVEEQIKLTENENAYLEQVLQQLHTAALQDLQEIRDELVEQQYLRDRSKKGTKKKKTLKPSLLCYTSSEGFPIYVGKNNTQNEYLTNKLAAASDTWLHTKDIPGSHVVIRSESFGEATLQEAAMLAAYYSQARESSQVPVDTTLIRYVRKPNGAKPGFVIYDKQKTIFITPDEQRIRSLPHVVK</sequence>
<dbReference type="FunFam" id="2.30.310.10:FF:000004">
    <property type="entry name" value="Fibronectin-binding protein A"/>
    <property type="match status" value="1"/>
</dbReference>
<dbReference type="InterPro" id="IPR043682">
    <property type="entry name" value="RqcH_bacterial"/>
</dbReference>
<accession>E0I3S9</accession>
<evidence type="ECO:0000256" key="1">
    <source>
        <dbReference type="ARBA" id="ARBA00022555"/>
    </source>
</evidence>
<comment type="similarity">
    <text evidence="5">Belongs to the NEMF family.</text>
</comment>
<dbReference type="STRING" id="717606.PaecuDRAFT_0454"/>
<dbReference type="GO" id="GO:0019843">
    <property type="term" value="F:rRNA binding"/>
    <property type="evidence" value="ECO:0007669"/>
    <property type="project" value="UniProtKB-UniRule"/>
</dbReference>
<protein>
    <recommendedName>
        <fullName evidence="5">Rqc2 homolog RqcH</fullName>
        <shortName evidence="5">RqcH</shortName>
    </recommendedName>
</protein>
<dbReference type="Pfam" id="PF05670">
    <property type="entry name" value="NFACT-R_1"/>
    <property type="match status" value="1"/>
</dbReference>
<evidence type="ECO:0000259" key="6">
    <source>
        <dbReference type="Pfam" id="PF05670"/>
    </source>
</evidence>
<dbReference type="GO" id="GO:1990112">
    <property type="term" value="C:RQC complex"/>
    <property type="evidence" value="ECO:0007669"/>
    <property type="project" value="TreeGrafter"/>
</dbReference>
<dbReference type="InterPro" id="IPR051608">
    <property type="entry name" value="RQC_Subunit_NEMF"/>
</dbReference>
<dbReference type="OrthoDB" id="9766163at2"/>
<comment type="function">
    <text evidence="5">Key component of the ribosome quality control system (RQC), a ribosome-associated complex that mediates the extraction of incompletely synthesized nascent chains from stalled ribosomes and their subsequent degradation. RqcH recruits Ala-charged tRNA, and with RqcP directs the elongation of stalled nascent chains on 50S ribosomal subunits, leading to non-templated C-terminal alanine extensions (Ala tail). The Ala tail promotes nascent chain degradation. May add between 1 and at least 8 Ala residues. Binds to stalled 50S ribosomal subunits.</text>
</comment>
<dbReference type="Gene3D" id="3.40.970.40">
    <property type="entry name" value="fibrinogen binding protein from staphylococcus aureus domain like"/>
    <property type="match status" value="1"/>
</dbReference>
<evidence type="ECO:0000256" key="5">
    <source>
        <dbReference type="HAMAP-Rule" id="MF_00844"/>
    </source>
</evidence>
<dbReference type="HAMAP" id="MF_00844_B">
    <property type="entry name" value="RqcH_B"/>
    <property type="match status" value="1"/>
</dbReference>
<dbReference type="Proteomes" id="UP000005387">
    <property type="component" value="Unassembled WGS sequence"/>
</dbReference>
<organism evidence="7 8">
    <name type="scientific">Paenibacillus curdlanolyticus YK9</name>
    <dbReference type="NCBI Taxonomy" id="717606"/>
    <lineage>
        <taxon>Bacteria</taxon>
        <taxon>Bacillati</taxon>
        <taxon>Bacillota</taxon>
        <taxon>Bacilli</taxon>
        <taxon>Bacillales</taxon>
        <taxon>Paenibacillaceae</taxon>
        <taxon>Paenibacillus</taxon>
    </lineage>
</organism>
<comment type="subunit">
    <text evidence="5">Associates with stalled 50S ribosomal subunits. Binds to RqcP.</text>
</comment>
<gene>
    <name evidence="5" type="primary">rqcH</name>
    <name evidence="7" type="ORF">PaecuDRAFT_0454</name>
</gene>
<dbReference type="PANTHER" id="PTHR15239">
    <property type="entry name" value="NUCLEAR EXPORT MEDIATOR FACTOR NEMF"/>
    <property type="match status" value="1"/>
</dbReference>
<dbReference type="GO" id="GO:0072344">
    <property type="term" value="P:rescue of stalled ribosome"/>
    <property type="evidence" value="ECO:0007669"/>
    <property type="project" value="UniProtKB-UniRule"/>
</dbReference>
<keyword evidence="3 5" id="KW-0694">RNA-binding</keyword>
<dbReference type="Gene3D" id="2.30.310.10">
    <property type="entry name" value="ibrinogen binding protein from staphylococcus aureus domain"/>
    <property type="match status" value="1"/>
</dbReference>
<dbReference type="Pfam" id="PF05833">
    <property type="entry name" value="NFACT_N"/>
    <property type="match status" value="1"/>
</dbReference>
<dbReference type="RefSeq" id="WP_006036471.1">
    <property type="nucleotide sequence ID" value="NZ_AEDD01000001.1"/>
</dbReference>
<keyword evidence="1 5" id="KW-0820">tRNA-binding</keyword>
<feature type="domain" description="NFACT RNA-binding" evidence="6">
    <location>
        <begin position="464"/>
        <end position="543"/>
    </location>
</feature>
<evidence type="ECO:0000313" key="7">
    <source>
        <dbReference type="EMBL" id="EFM12943.1"/>
    </source>
</evidence>
<name>E0I3S9_9BACL</name>
<dbReference type="EMBL" id="AEDD01000001">
    <property type="protein sequence ID" value="EFM12943.1"/>
    <property type="molecule type" value="Genomic_DNA"/>
</dbReference>
<dbReference type="Gene3D" id="1.10.8.50">
    <property type="match status" value="1"/>
</dbReference>
<dbReference type="PANTHER" id="PTHR15239:SF6">
    <property type="entry name" value="RIBOSOME QUALITY CONTROL COMPLEX SUBUNIT NEMF"/>
    <property type="match status" value="1"/>
</dbReference>
<proteinExistence type="inferred from homology"/>
<keyword evidence="4 5" id="KW-0648">Protein biosynthesis</keyword>
<dbReference type="InterPro" id="IPR008532">
    <property type="entry name" value="NFACT_RNA-bd"/>
</dbReference>
<evidence type="ECO:0000256" key="2">
    <source>
        <dbReference type="ARBA" id="ARBA00022730"/>
    </source>
</evidence>
<reference evidence="7 8" key="1">
    <citation type="submission" date="2010-07" db="EMBL/GenBank/DDBJ databases">
        <title>The draft genome of Paenibacillus curdlanolyticus YK9.</title>
        <authorList>
            <consortium name="US DOE Joint Genome Institute (JGI-PGF)"/>
            <person name="Lucas S."/>
            <person name="Copeland A."/>
            <person name="Lapidus A."/>
            <person name="Cheng J.-F."/>
            <person name="Bruce D."/>
            <person name="Goodwin L."/>
            <person name="Pitluck S."/>
            <person name="Land M.L."/>
            <person name="Hauser L."/>
            <person name="Chang Y.-J."/>
            <person name="Jeffries C."/>
            <person name="Anderson I.J."/>
            <person name="Johnson E."/>
            <person name="Loganathan U."/>
            <person name="Mulhopadhyay B."/>
            <person name="Kyrpides N."/>
            <person name="Woyke T.J."/>
        </authorList>
    </citation>
    <scope>NUCLEOTIDE SEQUENCE [LARGE SCALE GENOMIC DNA]</scope>
    <source>
        <strain evidence="7 8">YK9</strain>
    </source>
</reference>
<dbReference type="AlphaFoldDB" id="E0I3S9"/>
<keyword evidence="5" id="KW-0175">Coiled coil</keyword>